<reference evidence="1" key="1">
    <citation type="submission" date="2021-01" db="EMBL/GenBank/DDBJ databases">
        <authorList>
            <consortium name="Genoscope - CEA"/>
            <person name="William W."/>
        </authorList>
    </citation>
    <scope>NUCLEOTIDE SEQUENCE</scope>
</reference>
<comment type="caution">
    <text evidence="1">The sequence shown here is derived from an EMBL/GenBank/DDBJ whole genome shotgun (WGS) entry which is preliminary data.</text>
</comment>
<evidence type="ECO:0000313" key="2">
    <source>
        <dbReference type="Proteomes" id="UP000692954"/>
    </source>
</evidence>
<sequence>MKASGQWIRWIKRQNDQAIFSVKRAKKFIMKIGKLDTLYCYVNQKEYQQIGGGLYVRKLRRKFNKNWKMDRVK</sequence>
<proteinExistence type="predicted"/>
<evidence type="ECO:0000313" key="1">
    <source>
        <dbReference type="EMBL" id="CAD8128359.1"/>
    </source>
</evidence>
<organism evidence="1 2">
    <name type="scientific">Paramecium sonneborni</name>
    <dbReference type="NCBI Taxonomy" id="65129"/>
    <lineage>
        <taxon>Eukaryota</taxon>
        <taxon>Sar</taxon>
        <taxon>Alveolata</taxon>
        <taxon>Ciliophora</taxon>
        <taxon>Intramacronucleata</taxon>
        <taxon>Oligohymenophorea</taxon>
        <taxon>Peniculida</taxon>
        <taxon>Parameciidae</taxon>
        <taxon>Paramecium</taxon>
    </lineage>
</organism>
<dbReference type="Proteomes" id="UP000692954">
    <property type="component" value="Unassembled WGS sequence"/>
</dbReference>
<keyword evidence="2" id="KW-1185">Reference proteome</keyword>
<gene>
    <name evidence="1" type="ORF">PSON_ATCC_30995.1.T1860047</name>
</gene>
<dbReference type="EMBL" id="CAJJDN010000186">
    <property type="protein sequence ID" value="CAD8128359.1"/>
    <property type="molecule type" value="Genomic_DNA"/>
</dbReference>
<name>A0A8S1RN40_9CILI</name>
<dbReference type="AlphaFoldDB" id="A0A8S1RN40"/>
<accession>A0A8S1RN40</accession>
<protein>
    <submittedName>
        <fullName evidence="1">Uncharacterized protein</fullName>
    </submittedName>
</protein>